<keyword evidence="3" id="KW-1185">Reference proteome</keyword>
<feature type="transmembrane region" description="Helical" evidence="1">
    <location>
        <begin position="351"/>
        <end position="372"/>
    </location>
</feature>
<protein>
    <submittedName>
        <fullName evidence="2">Putative iron-regulated membrane protein</fullName>
    </submittedName>
</protein>
<evidence type="ECO:0000313" key="3">
    <source>
        <dbReference type="Proteomes" id="UP000007509"/>
    </source>
</evidence>
<evidence type="ECO:0000256" key="1">
    <source>
        <dbReference type="SAM" id="Phobius"/>
    </source>
</evidence>
<dbReference type="Pfam" id="PF03929">
    <property type="entry name" value="PepSY_TM"/>
    <property type="match status" value="1"/>
</dbReference>
<accession>J3CAR8</accession>
<reference evidence="2 3" key="1">
    <citation type="journal article" date="2012" name="J. Bacteriol.">
        <title>Twenty-one genome sequences from Pseudomonas species and 19 genome sequences from diverse bacteria isolated from the rhizosphere and endosphere of Populus deltoides.</title>
        <authorList>
            <person name="Brown S.D."/>
            <person name="Utturkar S.M."/>
            <person name="Klingeman D.M."/>
            <person name="Johnson C.M."/>
            <person name="Martin S.L."/>
            <person name="Land M.L."/>
            <person name="Lu T.Y."/>
            <person name="Schadt C.W."/>
            <person name="Doktycz M.J."/>
            <person name="Pelletier D.A."/>
        </authorList>
    </citation>
    <scope>NUCLEOTIDE SEQUENCE [LARGE SCALE GENOMIC DNA]</scope>
    <source>
        <strain evidence="2 3">CF314</strain>
    </source>
</reference>
<comment type="caution">
    <text evidence="2">The sequence shown here is derived from an EMBL/GenBank/DDBJ whole genome shotgun (WGS) entry which is preliminary data.</text>
</comment>
<feature type="transmembrane region" description="Helical" evidence="1">
    <location>
        <begin position="21"/>
        <end position="47"/>
    </location>
</feature>
<dbReference type="AlphaFoldDB" id="J3CAR8"/>
<keyword evidence="1" id="KW-1133">Transmembrane helix</keyword>
<feature type="transmembrane region" description="Helical" evidence="1">
    <location>
        <begin position="151"/>
        <end position="175"/>
    </location>
</feature>
<keyword evidence="1" id="KW-0472">Membrane</keyword>
<dbReference type="Proteomes" id="UP000007509">
    <property type="component" value="Unassembled WGS sequence"/>
</dbReference>
<gene>
    <name evidence="2" type="ORF">PMI13_04042</name>
</gene>
<evidence type="ECO:0000313" key="2">
    <source>
        <dbReference type="EMBL" id="EJL67784.1"/>
    </source>
</evidence>
<sequence>MEKKKEIKNKKGKSLFSRIVAWVHLWPSIVAGIIVVFVSLTGTIIVYGDEIMNYTAGDAKYVEVPQNAKRVTHQQLMKNIHDFNPALKVSEFVIFKDLKRSIRVRAFNPEVKKLAYVYVNPYSGKVIKVDETIYFFFVMAHLHSALLAGKVGGWIVAISTIVFVISTLTGLILWWPKKWNKTTRQASFTIKWKARFKRFNYDLHNVYGFYSLIVCFILGMTGLIIFFHPMMELTIKSTGGSVEHMDDILPKMDSTRTSKDMIPFAFEILQKEFPDKPSVSIWNFDQQKMGAFVFTSGTAGLKSRENADISVFDRYSGKKIEIDKKYLRHETTENIVWQLHMGQWWGQLGKLSTFLAGIIATSLPITGFLIWWGRRNKKGKKSTEVKNIHRNRKEVHHDKNI</sequence>
<keyword evidence="1" id="KW-0812">Transmembrane</keyword>
<dbReference type="RefSeq" id="WP_007847097.1">
    <property type="nucleotide sequence ID" value="NZ_AKJY01000115.1"/>
</dbReference>
<dbReference type="EMBL" id="AKJY01000115">
    <property type="protein sequence ID" value="EJL67784.1"/>
    <property type="molecule type" value="Genomic_DNA"/>
</dbReference>
<dbReference type="PATRIC" id="fig|1144316.3.peg.4041"/>
<dbReference type="InterPro" id="IPR005625">
    <property type="entry name" value="PepSY-ass_TM"/>
</dbReference>
<name>J3CAR8_9FLAO</name>
<dbReference type="PANTHER" id="PTHR34219">
    <property type="entry name" value="IRON-REGULATED INNER MEMBRANE PROTEIN-RELATED"/>
    <property type="match status" value="1"/>
</dbReference>
<organism evidence="2 3">
    <name type="scientific">Chryseobacterium populi</name>
    <dbReference type="NCBI Taxonomy" id="1144316"/>
    <lineage>
        <taxon>Bacteria</taxon>
        <taxon>Pseudomonadati</taxon>
        <taxon>Bacteroidota</taxon>
        <taxon>Flavobacteriia</taxon>
        <taxon>Flavobacteriales</taxon>
        <taxon>Weeksellaceae</taxon>
        <taxon>Chryseobacterium group</taxon>
        <taxon>Chryseobacterium</taxon>
    </lineage>
</organism>
<dbReference type="PANTHER" id="PTHR34219:SF3">
    <property type="entry name" value="BLL7967 PROTEIN"/>
    <property type="match status" value="1"/>
</dbReference>
<proteinExistence type="predicted"/>
<feature type="transmembrane region" description="Helical" evidence="1">
    <location>
        <begin position="207"/>
        <end position="227"/>
    </location>
</feature>
<dbReference type="OrthoDB" id="111691at2"/>